<dbReference type="Pfam" id="PF00196">
    <property type="entry name" value="GerE"/>
    <property type="match status" value="1"/>
</dbReference>
<dbReference type="Proteomes" id="UP001165269">
    <property type="component" value="Unassembled WGS sequence"/>
</dbReference>
<name>A0ABS9Y060_9ACTN</name>
<dbReference type="InterPro" id="IPR016032">
    <property type="entry name" value="Sig_transdc_resp-reg_C-effctor"/>
</dbReference>
<dbReference type="Gene3D" id="1.10.10.10">
    <property type="entry name" value="Winged helix-like DNA-binding domain superfamily/Winged helix DNA-binding domain"/>
    <property type="match status" value="1"/>
</dbReference>
<feature type="domain" description="HTH luxR-type" evidence="3">
    <location>
        <begin position="876"/>
        <end position="941"/>
    </location>
</feature>
<dbReference type="PROSITE" id="PS00622">
    <property type="entry name" value="HTH_LUXR_1"/>
    <property type="match status" value="1"/>
</dbReference>
<dbReference type="SUPFAM" id="SSF52540">
    <property type="entry name" value="P-loop containing nucleoside triphosphate hydrolases"/>
    <property type="match status" value="1"/>
</dbReference>
<dbReference type="RefSeq" id="WP_242761786.1">
    <property type="nucleotide sequence ID" value="NZ_JALDAY010000002.1"/>
</dbReference>
<dbReference type="PANTHER" id="PTHR16305:SF35">
    <property type="entry name" value="TRANSCRIPTIONAL ACTIVATOR DOMAIN"/>
    <property type="match status" value="1"/>
</dbReference>
<proteinExistence type="predicted"/>
<dbReference type="InterPro" id="IPR036388">
    <property type="entry name" value="WH-like_DNA-bd_sf"/>
</dbReference>
<reference evidence="4" key="1">
    <citation type="submission" date="2022-03" db="EMBL/GenBank/DDBJ databases">
        <title>Streptomyces 7R015 and 7R016 isolated from Barleria lupulina in Thailand.</title>
        <authorList>
            <person name="Kanchanasin P."/>
            <person name="Phongsopitanun W."/>
            <person name="Tanasupawat S."/>
        </authorList>
    </citation>
    <scope>NUCLEOTIDE SEQUENCE</scope>
    <source>
        <strain evidence="4">7R015</strain>
    </source>
</reference>
<dbReference type="PROSITE" id="PS50043">
    <property type="entry name" value="HTH_LUXR_2"/>
    <property type="match status" value="1"/>
</dbReference>
<evidence type="ECO:0000313" key="5">
    <source>
        <dbReference type="Proteomes" id="UP001165269"/>
    </source>
</evidence>
<evidence type="ECO:0000256" key="2">
    <source>
        <dbReference type="ARBA" id="ARBA00022840"/>
    </source>
</evidence>
<protein>
    <submittedName>
        <fullName evidence="4">AAA family ATPase</fullName>
    </submittedName>
</protein>
<keyword evidence="5" id="KW-1185">Reference proteome</keyword>
<evidence type="ECO:0000259" key="3">
    <source>
        <dbReference type="PROSITE" id="PS50043"/>
    </source>
</evidence>
<dbReference type="InterPro" id="IPR027417">
    <property type="entry name" value="P-loop_NTPase"/>
</dbReference>
<dbReference type="InterPro" id="IPR041664">
    <property type="entry name" value="AAA_16"/>
</dbReference>
<comment type="caution">
    <text evidence="4">The sequence shown here is derived from an EMBL/GenBank/DDBJ whole genome shotgun (WGS) entry which is preliminary data.</text>
</comment>
<dbReference type="CDD" id="cd06170">
    <property type="entry name" value="LuxR_C_like"/>
    <property type="match status" value="1"/>
</dbReference>
<gene>
    <name evidence="4" type="ORF">MQP27_05505</name>
</gene>
<dbReference type="EMBL" id="JALDAY010000002">
    <property type="protein sequence ID" value="MCI3270570.1"/>
    <property type="molecule type" value="Genomic_DNA"/>
</dbReference>
<evidence type="ECO:0000256" key="1">
    <source>
        <dbReference type="ARBA" id="ARBA00022741"/>
    </source>
</evidence>
<organism evidence="4 5">
    <name type="scientific">Streptomyces cylindrosporus</name>
    <dbReference type="NCBI Taxonomy" id="2927583"/>
    <lineage>
        <taxon>Bacteria</taxon>
        <taxon>Bacillati</taxon>
        <taxon>Actinomycetota</taxon>
        <taxon>Actinomycetes</taxon>
        <taxon>Kitasatosporales</taxon>
        <taxon>Streptomycetaceae</taxon>
        <taxon>Streptomyces</taxon>
    </lineage>
</organism>
<evidence type="ECO:0000313" key="4">
    <source>
        <dbReference type="EMBL" id="MCI3270570.1"/>
    </source>
</evidence>
<dbReference type="SUPFAM" id="SSF46894">
    <property type="entry name" value="C-terminal effector domain of the bipartite response regulators"/>
    <property type="match status" value="1"/>
</dbReference>
<dbReference type="PANTHER" id="PTHR16305">
    <property type="entry name" value="TESTICULAR SOLUBLE ADENYLYL CYCLASE"/>
    <property type="match status" value="1"/>
</dbReference>
<dbReference type="SMART" id="SM00421">
    <property type="entry name" value="HTH_LUXR"/>
    <property type="match status" value="1"/>
</dbReference>
<dbReference type="Pfam" id="PF13191">
    <property type="entry name" value="AAA_16"/>
    <property type="match status" value="1"/>
</dbReference>
<keyword evidence="2" id="KW-0067">ATP-binding</keyword>
<sequence>MRARITLTVCDAYIWPREDGDSAVTGKDANMVGRGAELSLLRELVAPPHKESRVLLLLGDPGLGKTVLLAEAAREARAAGMRVLGTTGRESERDLAFAGLHQLLRPVLDRVADLPTRQAEALRGAFGLSDEPAPPDPLLTGIAVLTLLSDLSDEQPLLVAVDDAQWLDGASLDALAFAAHRLESERLVLLAGARGNVPPAAFRRDLPHLLLRPLTRSDANLLLDAQPRPPHGRLREQVLAQAAGNPLALIELTRAIATDPEAARRWTASPLPLTGQLTALMAAQYVTLPPATRTALLLLAAADSPHLTATVPGLSADALAPAEAAGLIRLGTPGPRFAHPLTRSAVYHAAPFAERAAAHLRIADALRDQPDRHAWHLAAAALEPDERLAALLEDSAVQAQRRGGAAAAARALERAAELSPAEPDRARRLLAAADLALPAGQADWVRELAGQVLTLTSDPDLRIAARLDIGWSLLWSNRNADAFDTLLSVAAEAAPRLPVIAWQAAWMAATVAHQTGLPEVRAKARAVLDVLDSPGGSPSSAEGSTPAHADEYRIWIQACTDPFGDRAEIVRRLRRMAAGSLSDPGTFGAAAWVLDETELAVRVLRASLSRLRAPGVRGAGGGVLSALEWACVDSGRWDDALAAAREASDIGAAYKMETVAASADLTTAVVAAMRGDHAQVAPLLARVRAAVDTAEYRGFAARTWQASGLAALAQGDYTTAHAQFSHLFAADGTPLHHHFSYLAVADFAAAAARAERHLEARTVLERALARVAPAPGPRLEQLAARARGLLAGPDSAEAHFAAPLADPAGDTWPFERAQLQLDYGEWLRRQRRINDAKPLLATALETFRRLGAAPWTRRAESELRACGVTVQASPTAPSALDGLTAQQREIVILAGQGLTNGEIADRLFLSPRTVASHLYRSYPKLGIAGRHRLRDVIDQRNAPQAGS</sequence>
<dbReference type="InterPro" id="IPR000792">
    <property type="entry name" value="Tscrpt_reg_LuxR_C"/>
</dbReference>
<keyword evidence="1" id="KW-0547">Nucleotide-binding</keyword>
<accession>A0ABS9Y060</accession>
<dbReference type="PRINTS" id="PR00038">
    <property type="entry name" value="HTHLUXR"/>
</dbReference>
<dbReference type="Gene3D" id="3.40.50.300">
    <property type="entry name" value="P-loop containing nucleotide triphosphate hydrolases"/>
    <property type="match status" value="1"/>
</dbReference>